<comment type="caution">
    <text evidence="7">The sequence shown here is derived from an EMBL/GenBank/DDBJ whole genome shotgun (WGS) entry which is preliminary data.</text>
</comment>
<dbReference type="InterPro" id="IPR000157">
    <property type="entry name" value="TIR_dom"/>
</dbReference>
<evidence type="ECO:0000256" key="5">
    <source>
        <dbReference type="SAM" id="MobiDB-lite"/>
    </source>
</evidence>
<dbReference type="SUPFAM" id="SSF52058">
    <property type="entry name" value="L domain-like"/>
    <property type="match status" value="1"/>
</dbReference>
<keyword evidence="4" id="KW-0520">NAD</keyword>
<dbReference type="FunFam" id="3.40.50.10140:FF:000007">
    <property type="entry name" value="Disease resistance protein (TIR-NBS-LRR class)"/>
    <property type="match status" value="1"/>
</dbReference>
<dbReference type="Gene3D" id="3.40.50.300">
    <property type="entry name" value="P-loop containing nucleotide triphosphate hydrolases"/>
    <property type="match status" value="1"/>
</dbReference>
<evidence type="ECO:0000313" key="8">
    <source>
        <dbReference type="Proteomes" id="UP001172457"/>
    </source>
</evidence>
<dbReference type="InterPro" id="IPR042197">
    <property type="entry name" value="Apaf_helical"/>
</dbReference>
<dbReference type="PRINTS" id="PR00364">
    <property type="entry name" value="DISEASERSIST"/>
</dbReference>
<dbReference type="GO" id="GO:0006952">
    <property type="term" value="P:defense response"/>
    <property type="evidence" value="ECO:0007669"/>
    <property type="project" value="UniProtKB-KW"/>
</dbReference>
<dbReference type="SMART" id="SM00255">
    <property type="entry name" value="TIR"/>
    <property type="match status" value="1"/>
</dbReference>
<dbReference type="AlphaFoldDB" id="A0AA38TCW6"/>
<dbReference type="Pfam" id="PF00931">
    <property type="entry name" value="NB-ARC"/>
    <property type="match status" value="1"/>
</dbReference>
<dbReference type="InterPro" id="IPR035897">
    <property type="entry name" value="Toll_tir_struct_dom_sf"/>
</dbReference>
<dbReference type="SUPFAM" id="SSF52200">
    <property type="entry name" value="Toll/Interleukin receptor TIR domain"/>
    <property type="match status" value="1"/>
</dbReference>
<proteinExistence type="predicted"/>
<dbReference type="InterPro" id="IPR036390">
    <property type="entry name" value="WH_DNA-bd_sf"/>
</dbReference>
<evidence type="ECO:0000256" key="1">
    <source>
        <dbReference type="ARBA" id="ARBA00022614"/>
    </source>
</evidence>
<dbReference type="InterPro" id="IPR027417">
    <property type="entry name" value="P-loop_NTPase"/>
</dbReference>
<dbReference type="InterPro" id="IPR058192">
    <property type="entry name" value="WHD_ROQ1-like"/>
</dbReference>
<feature type="region of interest" description="Disordered" evidence="5">
    <location>
        <begin position="132"/>
        <end position="167"/>
    </location>
</feature>
<protein>
    <recommendedName>
        <fullName evidence="6">TIR domain-containing protein</fullName>
    </recommendedName>
</protein>
<dbReference type="PROSITE" id="PS51450">
    <property type="entry name" value="LRR"/>
    <property type="match status" value="1"/>
</dbReference>
<dbReference type="SUPFAM" id="SSF46785">
    <property type="entry name" value="Winged helix' DNA-binding domain"/>
    <property type="match status" value="1"/>
</dbReference>
<keyword evidence="1" id="KW-0433">Leucine-rich repeat</keyword>
<dbReference type="Pfam" id="PF23282">
    <property type="entry name" value="WHD_ROQ1"/>
    <property type="match status" value="1"/>
</dbReference>
<dbReference type="Pfam" id="PF01582">
    <property type="entry name" value="TIR"/>
    <property type="match status" value="1"/>
</dbReference>
<dbReference type="InterPro" id="IPR044974">
    <property type="entry name" value="Disease_R_plants"/>
</dbReference>
<feature type="compositionally biased region" description="Basic and acidic residues" evidence="5">
    <location>
        <begin position="136"/>
        <end position="156"/>
    </location>
</feature>
<dbReference type="Gene3D" id="3.40.50.10140">
    <property type="entry name" value="Toll/interleukin-1 receptor homology (TIR) domain"/>
    <property type="match status" value="1"/>
</dbReference>
<dbReference type="InterPro" id="IPR002182">
    <property type="entry name" value="NB-ARC"/>
</dbReference>
<reference evidence="7" key="1">
    <citation type="submission" date="2023-03" db="EMBL/GenBank/DDBJ databases">
        <title>Chromosome-scale reference genome and RAD-based genetic map of yellow starthistle (Centaurea solstitialis) reveal putative structural variation and QTLs associated with invader traits.</title>
        <authorList>
            <person name="Reatini B."/>
            <person name="Cang F.A."/>
            <person name="Jiang Q."/>
            <person name="Mckibben M.T.W."/>
            <person name="Barker M.S."/>
            <person name="Rieseberg L.H."/>
            <person name="Dlugosch K.M."/>
        </authorList>
    </citation>
    <scope>NUCLEOTIDE SEQUENCE</scope>
    <source>
        <strain evidence="7">CAN-66</strain>
        <tissue evidence="7">Leaf</tissue>
    </source>
</reference>
<evidence type="ECO:0000256" key="4">
    <source>
        <dbReference type="ARBA" id="ARBA00023027"/>
    </source>
</evidence>
<dbReference type="Pfam" id="PF13855">
    <property type="entry name" value="LRR_8"/>
    <property type="match status" value="1"/>
</dbReference>
<dbReference type="Gene3D" id="1.10.8.430">
    <property type="entry name" value="Helical domain of apoptotic protease-activating factors"/>
    <property type="match status" value="1"/>
</dbReference>
<keyword evidence="3" id="KW-0611">Plant defense</keyword>
<dbReference type="GO" id="GO:0007165">
    <property type="term" value="P:signal transduction"/>
    <property type="evidence" value="ECO:0007669"/>
    <property type="project" value="InterPro"/>
</dbReference>
<evidence type="ECO:0000259" key="6">
    <source>
        <dbReference type="PROSITE" id="PS50104"/>
    </source>
</evidence>
<dbReference type="InterPro" id="IPR001611">
    <property type="entry name" value="Leu-rich_rpt"/>
</dbReference>
<dbReference type="PANTHER" id="PTHR11017">
    <property type="entry name" value="LEUCINE-RICH REPEAT-CONTAINING PROTEIN"/>
    <property type="match status" value="1"/>
</dbReference>
<dbReference type="Proteomes" id="UP001172457">
    <property type="component" value="Chromosome 3"/>
</dbReference>
<evidence type="ECO:0000256" key="2">
    <source>
        <dbReference type="ARBA" id="ARBA00022737"/>
    </source>
</evidence>
<sequence length="1144" mass="130942">MVVLSGIQASSSSINGYDVFLSFRGIDTRCNFVDHLHKALLDAAIDTFFDDDEIQIGEDLKPELESAIKTSRASVIVLSKDYASSTWCLDELVLILEQHRTSRHIVIPIFYHVKPTDVRKQQSSFGDAMATHKRKMEAEPNEKKRTQRAQKIENWRKHSQNTGSRVSQINLNFSSEPNPIWRETKLIERIVMDISTRLEIHKRSEVPHLIGMKSSIRTITSFLKDGSPHTIEILTIWGMAGIGKTYLANYIFKLHHMDFEKSSLLEDIERRYKQPNALLDLQKQLLKDIRDTTWMDIDNIGVATSKIEKLLPRKKTFLVLDGIDDFEQLNVLIGKTSFHPGSRIIITTKDASLTEKCRLFDIEVPPKHTNHLLEGLDEEESLQLLSWHAFKGNDPKECYEKQARKVVEYCGGNPLALVVLGSALRKQDVVEWEDTIKLLQKESNPTIRKVLQVSFDSLPYENDKELFKHIACFFVGEDREVTEAILRGCGMSSKSGFSRLIDRCLLTLGRDNELMMHQLLQEMGRYLVRQESPEKPWKCSRLWHHEETYNVLKQEKGTAKIQGLVFDMKMNDNDAAHGTSSYTKEKFGDDRYNKFGAFPLLRHVYDILSKFWCLFAWVFFLGSSYSHKLAIKTSAFGKMDKLRLLQLHDVQLHGSYEHFPKGLTWLSMHGFPLSHIPSKLQMENMVALDMSYSNIQHLWKKPKMLGSLKFLILRYCHELVSVGHFDGFPLLERLILGGCESLVEVCESIGCCDRFLELDVSGCAKLERLPRSIGKLKNLTTLSINGCSSLSELPMELKDSESLKVLEANEMNIEPRVSSCVTGIPRSLKSFANSFPRSLVKLSLRNNNLFDESFPPDFGGLPMLKELDLDGNPINSLPNCVRSLSRLEFLSLNGCYRLKTVLCAPSTLKHLFMYSCNSLEKITFHSKMSTPPFFDYGGSFRTYGKHMADVDEEILCSSGWINIWNHVKDQKLAMMSTDQLHVDKRPRVVLPVQVDCLYVWRILHVFSWEMASRLDNSWQQPAIDKFTLQLSGRRIRGLNACIVISTLSSKNFVFPIFILTHSNSTRYCVLCLTPEWCVIPESDEESIVCLTHWMLNANEFEDGDEVHVRAIVVGGHTKKFGISFVYDDGNEKEDPLAYYKKLPL</sequence>
<dbReference type="EMBL" id="JARYMX010000003">
    <property type="protein sequence ID" value="KAJ9558645.1"/>
    <property type="molecule type" value="Genomic_DNA"/>
</dbReference>
<organism evidence="7 8">
    <name type="scientific">Centaurea solstitialis</name>
    <name type="common">yellow star-thistle</name>
    <dbReference type="NCBI Taxonomy" id="347529"/>
    <lineage>
        <taxon>Eukaryota</taxon>
        <taxon>Viridiplantae</taxon>
        <taxon>Streptophyta</taxon>
        <taxon>Embryophyta</taxon>
        <taxon>Tracheophyta</taxon>
        <taxon>Spermatophyta</taxon>
        <taxon>Magnoliopsida</taxon>
        <taxon>eudicotyledons</taxon>
        <taxon>Gunneridae</taxon>
        <taxon>Pentapetalae</taxon>
        <taxon>asterids</taxon>
        <taxon>campanulids</taxon>
        <taxon>Asterales</taxon>
        <taxon>Asteraceae</taxon>
        <taxon>Carduoideae</taxon>
        <taxon>Cardueae</taxon>
        <taxon>Centaureinae</taxon>
        <taxon>Centaurea</taxon>
    </lineage>
</organism>
<keyword evidence="2" id="KW-0677">Repeat</keyword>
<dbReference type="PROSITE" id="PS50104">
    <property type="entry name" value="TIR"/>
    <property type="match status" value="1"/>
</dbReference>
<evidence type="ECO:0000313" key="7">
    <source>
        <dbReference type="EMBL" id="KAJ9558645.1"/>
    </source>
</evidence>
<accession>A0AA38TCW6</accession>
<name>A0AA38TCW6_9ASTR</name>
<evidence type="ECO:0000256" key="3">
    <source>
        <dbReference type="ARBA" id="ARBA00022821"/>
    </source>
</evidence>
<dbReference type="Gene3D" id="3.80.10.10">
    <property type="entry name" value="Ribonuclease Inhibitor"/>
    <property type="match status" value="2"/>
</dbReference>
<gene>
    <name evidence="7" type="ORF">OSB04_013259</name>
</gene>
<dbReference type="SUPFAM" id="SSF52540">
    <property type="entry name" value="P-loop containing nucleoside triphosphate hydrolases"/>
    <property type="match status" value="1"/>
</dbReference>
<keyword evidence="8" id="KW-1185">Reference proteome</keyword>
<dbReference type="GO" id="GO:0043531">
    <property type="term" value="F:ADP binding"/>
    <property type="evidence" value="ECO:0007669"/>
    <property type="project" value="InterPro"/>
</dbReference>
<feature type="domain" description="TIR" evidence="6">
    <location>
        <begin position="15"/>
        <end position="162"/>
    </location>
</feature>
<dbReference type="InterPro" id="IPR032675">
    <property type="entry name" value="LRR_dom_sf"/>
</dbReference>
<dbReference type="PANTHER" id="PTHR11017:SF585">
    <property type="entry name" value="TIR DOMAIN-CONTAINING PROTEIN"/>
    <property type="match status" value="1"/>
</dbReference>